<dbReference type="InterPro" id="IPR007484">
    <property type="entry name" value="Peptidase_M28"/>
</dbReference>
<protein>
    <recommendedName>
        <fullName evidence="1">Peptidase M28 domain-containing protein</fullName>
    </recommendedName>
</protein>
<sequence length="305" mass="33365">MVGGEFQSIRIVSSDRMSVMVPYLLINPETGYVQNGTVLNFNSDFESKTVVILGPPGAVECIFLMSEFGREEWPVRKTNESWREWVDRDGHLQGLDGNIGASLQSTNSTYPSLQRSNVTTGSVEYAFLDVLRPISDVSTIEEGALHGTGIVNGLTVFEMMEIIADPDGDFNDLWGPFTEPPLPSYTNALNFFSSELTSYGYDSQIHNYRTSSSPRAENVCGYKTGTLYPDEWLVLGAHLDVAEPGSGPGGGTSVGAHDNKAGVALVLEAARGLAQFDHRRTIVVCFWSNEENGYDGSDSWIENIP</sequence>
<proteinExistence type="predicted"/>
<name>A0A382T368_9ZZZZ</name>
<dbReference type="PANTHER" id="PTHR12147">
    <property type="entry name" value="METALLOPEPTIDASE M28 FAMILY MEMBER"/>
    <property type="match status" value="1"/>
</dbReference>
<reference evidence="2" key="1">
    <citation type="submission" date="2018-05" db="EMBL/GenBank/DDBJ databases">
        <authorList>
            <person name="Lanie J.A."/>
            <person name="Ng W.-L."/>
            <person name="Kazmierczak K.M."/>
            <person name="Andrzejewski T.M."/>
            <person name="Davidsen T.M."/>
            <person name="Wayne K.J."/>
            <person name="Tettelin H."/>
            <person name="Glass J.I."/>
            <person name="Rusch D."/>
            <person name="Podicherti R."/>
            <person name="Tsui H.-C.T."/>
            <person name="Winkler M.E."/>
        </authorList>
    </citation>
    <scope>NUCLEOTIDE SEQUENCE</scope>
</reference>
<feature type="non-terminal residue" evidence="2">
    <location>
        <position position="305"/>
    </location>
</feature>
<dbReference type="PANTHER" id="PTHR12147:SF26">
    <property type="entry name" value="PEPTIDASE M28 DOMAIN-CONTAINING PROTEIN"/>
    <property type="match status" value="1"/>
</dbReference>
<evidence type="ECO:0000313" key="2">
    <source>
        <dbReference type="EMBL" id="SVD16413.1"/>
    </source>
</evidence>
<dbReference type="Gene3D" id="3.40.630.10">
    <property type="entry name" value="Zn peptidases"/>
    <property type="match status" value="1"/>
</dbReference>
<feature type="domain" description="Peptidase M28" evidence="1">
    <location>
        <begin position="225"/>
        <end position="302"/>
    </location>
</feature>
<dbReference type="EMBL" id="UINC01133464">
    <property type="protein sequence ID" value="SVD16413.1"/>
    <property type="molecule type" value="Genomic_DNA"/>
</dbReference>
<accession>A0A382T368</accession>
<dbReference type="GO" id="GO:0006508">
    <property type="term" value="P:proteolysis"/>
    <property type="evidence" value="ECO:0007669"/>
    <property type="project" value="InterPro"/>
</dbReference>
<dbReference type="InterPro" id="IPR045175">
    <property type="entry name" value="M28_fam"/>
</dbReference>
<dbReference type="Pfam" id="PF04389">
    <property type="entry name" value="Peptidase_M28"/>
    <property type="match status" value="1"/>
</dbReference>
<dbReference type="SUPFAM" id="SSF53187">
    <property type="entry name" value="Zn-dependent exopeptidases"/>
    <property type="match status" value="1"/>
</dbReference>
<gene>
    <name evidence="2" type="ORF">METZ01_LOCUS369267</name>
</gene>
<dbReference type="GO" id="GO:0008235">
    <property type="term" value="F:metalloexopeptidase activity"/>
    <property type="evidence" value="ECO:0007669"/>
    <property type="project" value="InterPro"/>
</dbReference>
<dbReference type="AlphaFoldDB" id="A0A382T368"/>
<evidence type="ECO:0000259" key="1">
    <source>
        <dbReference type="Pfam" id="PF04389"/>
    </source>
</evidence>
<organism evidence="2">
    <name type="scientific">marine metagenome</name>
    <dbReference type="NCBI Taxonomy" id="408172"/>
    <lineage>
        <taxon>unclassified sequences</taxon>
        <taxon>metagenomes</taxon>
        <taxon>ecological metagenomes</taxon>
    </lineage>
</organism>